<feature type="domain" description="SLH" evidence="2">
    <location>
        <begin position="36"/>
        <end position="101"/>
    </location>
</feature>
<dbReference type="InterPro" id="IPR001119">
    <property type="entry name" value="SLH_dom"/>
</dbReference>
<evidence type="ECO:0000313" key="4">
    <source>
        <dbReference type="Proteomes" id="UP000824238"/>
    </source>
</evidence>
<reference evidence="3" key="2">
    <citation type="journal article" date="2021" name="PeerJ">
        <title>Extensive microbial diversity within the chicken gut microbiome revealed by metagenomics and culture.</title>
        <authorList>
            <person name="Gilroy R."/>
            <person name="Ravi A."/>
            <person name="Getino M."/>
            <person name="Pursley I."/>
            <person name="Horton D.L."/>
            <person name="Alikhan N.F."/>
            <person name="Baker D."/>
            <person name="Gharbi K."/>
            <person name="Hall N."/>
            <person name="Watson M."/>
            <person name="Adriaenssens E.M."/>
            <person name="Foster-Nyarko E."/>
            <person name="Jarju S."/>
            <person name="Secka A."/>
            <person name="Antonio M."/>
            <person name="Oren A."/>
            <person name="Chaudhuri R.R."/>
            <person name="La Ragione R."/>
            <person name="Hildebrand F."/>
            <person name="Pallen M.J."/>
        </authorList>
    </citation>
    <scope>NUCLEOTIDE SEQUENCE</scope>
    <source>
        <strain evidence="3">ChiGjej3B3-7149</strain>
    </source>
</reference>
<dbReference type="PANTHER" id="PTHR43308:SF5">
    <property type="entry name" value="S-LAYER PROTEIN _ PEPTIDOGLYCAN ENDO-BETA-N-ACETYLGLUCOSAMINIDASE"/>
    <property type="match status" value="1"/>
</dbReference>
<comment type="caution">
    <text evidence="3">The sequence shown here is derived from an EMBL/GenBank/DDBJ whole genome shotgun (WGS) entry which is preliminary data.</text>
</comment>
<dbReference type="EMBL" id="DVHH01000169">
    <property type="protein sequence ID" value="HIR55334.1"/>
    <property type="molecule type" value="Genomic_DNA"/>
</dbReference>
<dbReference type="Proteomes" id="UP000824238">
    <property type="component" value="Unassembled WGS sequence"/>
</dbReference>
<organism evidence="3 4">
    <name type="scientific">Candidatus Scatomorpha intestinigallinarum</name>
    <dbReference type="NCBI Taxonomy" id="2840923"/>
    <lineage>
        <taxon>Bacteria</taxon>
        <taxon>Bacillati</taxon>
        <taxon>Bacillota</taxon>
        <taxon>Clostridia</taxon>
        <taxon>Eubacteriales</taxon>
        <taxon>Candidatus Scatomorpha</taxon>
    </lineage>
</organism>
<dbReference type="PROSITE" id="PS51272">
    <property type="entry name" value="SLH"/>
    <property type="match status" value="3"/>
</dbReference>
<dbReference type="PANTHER" id="PTHR43308">
    <property type="entry name" value="OUTER MEMBRANE PROTEIN ALPHA-RELATED"/>
    <property type="match status" value="1"/>
</dbReference>
<sequence>GINSCDVTPVTVENTGTHVKFTVSRAGFSPFILVWDEYNTPITPIPEPDNSPVGLNTEDHVAYIIGYEDGTVRPGANITRAEVATIFFRLLTDETRESYWSQSSGFTDVASGAWYNNAVSTLTRAGILDGYEDGSFRPNASITRAEFTKIAVSFFKHVGGASSNPFNDVPDSAWYAEFVKAAAELGLIDGYEDGTFRPNAPITRAEACTIVNRTLGRAPDKDNLLPEHEMLTWPDNSRDAWYYAQIQEATNSHDYQWLGAIELWTAKLAERDWDALEKEWSNAYSAPGGEVAR</sequence>
<dbReference type="AlphaFoldDB" id="A0A9D1DLY8"/>
<feature type="domain" description="SLH" evidence="2">
    <location>
        <begin position="162"/>
        <end position="225"/>
    </location>
</feature>
<gene>
    <name evidence="3" type="ORF">IAD36_07075</name>
</gene>
<protein>
    <submittedName>
        <fullName evidence="3">S-layer homology domain-containing protein</fullName>
    </submittedName>
</protein>
<accession>A0A9D1DLY8</accession>
<feature type="non-terminal residue" evidence="3">
    <location>
        <position position="1"/>
    </location>
</feature>
<feature type="domain" description="SLH" evidence="2">
    <location>
        <begin position="102"/>
        <end position="161"/>
    </location>
</feature>
<proteinExistence type="predicted"/>
<evidence type="ECO:0000259" key="2">
    <source>
        <dbReference type="PROSITE" id="PS51272"/>
    </source>
</evidence>
<dbReference type="Pfam" id="PF00395">
    <property type="entry name" value="SLH"/>
    <property type="match status" value="3"/>
</dbReference>
<dbReference type="InterPro" id="IPR051465">
    <property type="entry name" value="Cell_Envelope_Struct_Comp"/>
</dbReference>
<reference evidence="3" key="1">
    <citation type="submission" date="2020-10" db="EMBL/GenBank/DDBJ databases">
        <authorList>
            <person name="Gilroy R."/>
        </authorList>
    </citation>
    <scope>NUCLEOTIDE SEQUENCE</scope>
    <source>
        <strain evidence="3">ChiGjej3B3-7149</strain>
    </source>
</reference>
<name>A0A9D1DLY8_9FIRM</name>
<evidence type="ECO:0000256" key="1">
    <source>
        <dbReference type="ARBA" id="ARBA00022737"/>
    </source>
</evidence>
<evidence type="ECO:0000313" key="3">
    <source>
        <dbReference type="EMBL" id="HIR55334.1"/>
    </source>
</evidence>
<keyword evidence="1" id="KW-0677">Repeat</keyword>